<feature type="compositionally biased region" description="Basic residues" evidence="1">
    <location>
        <begin position="178"/>
        <end position="188"/>
    </location>
</feature>
<dbReference type="Proteomes" id="UP000193560">
    <property type="component" value="Unassembled WGS sequence"/>
</dbReference>
<feature type="region of interest" description="Disordered" evidence="1">
    <location>
        <begin position="122"/>
        <end position="227"/>
    </location>
</feature>
<accession>A0A1X2I3F2</accession>
<name>A0A1X2I3F2_9FUNG</name>
<evidence type="ECO:0000313" key="3">
    <source>
        <dbReference type="Proteomes" id="UP000193560"/>
    </source>
</evidence>
<comment type="caution">
    <text evidence="2">The sequence shown here is derived from an EMBL/GenBank/DDBJ whole genome shotgun (WGS) entry which is preliminary data.</text>
</comment>
<feature type="region of interest" description="Disordered" evidence="1">
    <location>
        <begin position="47"/>
        <end position="81"/>
    </location>
</feature>
<feature type="compositionally biased region" description="Basic and acidic residues" evidence="1">
    <location>
        <begin position="11"/>
        <end position="21"/>
    </location>
</feature>
<proteinExistence type="predicted"/>
<reference evidence="2 3" key="1">
    <citation type="submission" date="2016-07" db="EMBL/GenBank/DDBJ databases">
        <title>Pervasive Adenine N6-methylation of Active Genes in Fungi.</title>
        <authorList>
            <consortium name="DOE Joint Genome Institute"/>
            <person name="Mondo S.J."/>
            <person name="Dannebaum R.O."/>
            <person name="Kuo R.C."/>
            <person name="Labutti K."/>
            <person name="Haridas S."/>
            <person name="Kuo A."/>
            <person name="Salamov A."/>
            <person name="Ahrendt S.R."/>
            <person name="Lipzen A."/>
            <person name="Sullivan W."/>
            <person name="Andreopoulos W.B."/>
            <person name="Clum A."/>
            <person name="Lindquist E."/>
            <person name="Daum C."/>
            <person name="Ramamoorthy G.K."/>
            <person name="Gryganskyi A."/>
            <person name="Culley D."/>
            <person name="Magnuson J.K."/>
            <person name="James T.Y."/>
            <person name="O'Malley M.A."/>
            <person name="Stajich J.E."/>
            <person name="Spatafora J.W."/>
            <person name="Visel A."/>
            <person name="Grigoriev I.V."/>
        </authorList>
    </citation>
    <scope>NUCLEOTIDE SEQUENCE [LARGE SCALE GENOMIC DNA]</scope>
    <source>
        <strain evidence="2 3">NRRL 1336</strain>
    </source>
</reference>
<dbReference type="EMBL" id="MCGE01000031">
    <property type="protein sequence ID" value="ORZ08436.1"/>
    <property type="molecule type" value="Genomic_DNA"/>
</dbReference>
<keyword evidence="3" id="KW-1185">Reference proteome</keyword>
<feature type="compositionally biased region" description="Basic residues" evidence="1">
    <location>
        <begin position="218"/>
        <end position="227"/>
    </location>
</feature>
<dbReference type="OrthoDB" id="2287813at2759"/>
<evidence type="ECO:0000313" key="2">
    <source>
        <dbReference type="EMBL" id="ORZ08436.1"/>
    </source>
</evidence>
<organism evidence="2 3">
    <name type="scientific">Absidia repens</name>
    <dbReference type="NCBI Taxonomy" id="90262"/>
    <lineage>
        <taxon>Eukaryota</taxon>
        <taxon>Fungi</taxon>
        <taxon>Fungi incertae sedis</taxon>
        <taxon>Mucoromycota</taxon>
        <taxon>Mucoromycotina</taxon>
        <taxon>Mucoromycetes</taxon>
        <taxon>Mucorales</taxon>
        <taxon>Cunninghamellaceae</taxon>
        <taxon>Absidia</taxon>
    </lineage>
</organism>
<gene>
    <name evidence="2" type="ORF">BCR42DRAFT_471881</name>
</gene>
<feature type="region of interest" description="Disordered" evidence="1">
    <location>
        <begin position="1"/>
        <end position="21"/>
    </location>
</feature>
<sequence>MENFTGAHSPPSDEDHHDGDHQYAIKLANALKVKLQYARLKVSSGMTSKSFQEIEDAMTPRPPTPSSLHRQEDNNKMGEQEEAAARTIMMLSSNREKEKLKNQQQHGSSIYVPPDYVPTYFKVPSSHGVPEYQHHRPHPSDTYPPSLFDVVAKDQSYVQKSREMGHQLPRLSHEAKSRYHKHQRKKSHEHQQQNNHPVVTGKDPFQSVPITKPYTAPRRGRPKKSAS</sequence>
<feature type="compositionally biased region" description="Basic and acidic residues" evidence="1">
    <location>
        <begin position="160"/>
        <end position="177"/>
    </location>
</feature>
<protein>
    <submittedName>
        <fullName evidence="2">Uncharacterized protein</fullName>
    </submittedName>
</protein>
<feature type="compositionally biased region" description="Basic and acidic residues" evidence="1">
    <location>
        <begin position="69"/>
        <end position="79"/>
    </location>
</feature>
<evidence type="ECO:0000256" key="1">
    <source>
        <dbReference type="SAM" id="MobiDB-lite"/>
    </source>
</evidence>
<dbReference type="AlphaFoldDB" id="A0A1X2I3F2"/>